<evidence type="ECO:0000256" key="1">
    <source>
        <dbReference type="SAM" id="SignalP"/>
    </source>
</evidence>
<protein>
    <recommendedName>
        <fullName evidence="4">Carbon monoxide dehydrogenase</fullName>
    </recommendedName>
</protein>
<dbReference type="EMBL" id="JAFELM010000029">
    <property type="protein sequence ID" value="MBM6618065.1"/>
    <property type="molecule type" value="Genomic_DNA"/>
</dbReference>
<reference evidence="2 3" key="1">
    <citation type="submission" date="2021-02" db="EMBL/GenBank/DDBJ databases">
        <title>Bacillus sp. RD4P76, an endophyte from a halophyte.</title>
        <authorList>
            <person name="Sun J.-Q."/>
        </authorList>
    </citation>
    <scope>NUCLEOTIDE SEQUENCE [LARGE SCALE GENOMIC DNA]</scope>
    <source>
        <strain evidence="2 3">RD4P76</strain>
    </source>
</reference>
<keyword evidence="3" id="KW-1185">Reference proteome</keyword>
<name>A0ABS2DHV0_9BACI</name>
<sequence length="188" mass="21674">MMGMKYCAILLSIMGMLSSSIIVHAESEDTPEPFEVIYPEIGYTTIDEAVSEFEKYFKEDVQLPTRIPPIPFTHAFGRYSNLKDGMNVSLEVKYIHDMKPENHFKIDVRSIKNKIQFRDTLILNTYVLRNGNKAEYISHTHFNLLVFEQNNWQYILSVDKRIAEEINGDVLTSIANSIGVLAENKKIH</sequence>
<organism evidence="2 3">
    <name type="scientific">Bacillus suaedaesalsae</name>
    <dbReference type="NCBI Taxonomy" id="2810349"/>
    <lineage>
        <taxon>Bacteria</taxon>
        <taxon>Bacillati</taxon>
        <taxon>Bacillota</taxon>
        <taxon>Bacilli</taxon>
        <taxon>Bacillales</taxon>
        <taxon>Bacillaceae</taxon>
        <taxon>Bacillus</taxon>
    </lineage>
</organism>
<evidence type="ECO:0000313" key="3">
    <source>
        <dbReference type="Proteomes" id="UP001518925"/>
    </source>
</evidence>
<keyword evidence="1" id="KW-0732">Signal</keyword>
<comment type="caution">
    <text evidence="2">The sequence shown here is derived from an EMBL/GenBank/DDBJ whole genome shotgun (WGS) entry which is preliminary data.</text>
</comment>
<proteinExistence type="predicted"/>
<feature type="signal peptide" evidence="1">
    <location>
        <begin position="1"/>
        <end position="25"/>
    </location>
</feature>
<dbReference type="Proteomes" id="UP001518925">
    <property type="component" value="Unassembled WGS sequence"/>
</dbReference>
<feature type="chain" id="PRO_5045048287" description="Carbon monoxide dehydrogenase" evidence="1">
    <location>
        <begin position="26"/>
        <end position="188"/>
    </location>
</feature>
<evidence type="ECO:0000313" key="2">
    <source>
        <dbReference type="EMBL" id="MBM6618065.1"/>
    </source>
</evidence>
<evidence type="ECO:0008006" key="4">
    <source>
        <dbReference type="Google" id="ProtNLM"/>
    </source>
</evidence>
<accession>A0ABS2DHV0</accession>
<gene>
    <name evidence="2" type="ORF">JR050_10385</name>
</gene>